<comment type="caution">
    <text evidence="2">The sequence shown here is derived from an EMBL/GenBank/DDBJ whole genome shotgun (WGS) entry which is preliminary data.</text>
</comment>
<feature type="transmembrane region" description="Helical" evidence="1">
    <location>
        <begin position="204"/>
        <end position="221"/>
    </location>
</feature>
<sequence length="274" mass="30084">MQILSDTDTDLTDSFLLTPQSSDSDFDELLESDSLGERSTTSTVPTHNSSFPRLQHHILSRLSFTNLTGLATEMSGRDQIGMYSQSAMLYIRRLVWASVAVAGVATLVAAVFARDTSSQQVFYKYLGYQSWCISSSSLCTSILTRIHPIMSYLATFELRILKKRKLLTHLLCSKYPISPTSFTCIPPEYPAQAYLAFTTSLRELLYTAGQIFAAVVVLNLLSARTRSSSIAAVPNAITSGRIADGGFALADEEYCRWDEVPSTLRVLATEGGCA</sequence>
<keyword evidence="1" id="KW-0472">Membrane</keyword>
<feature type="transmembrane region" description="Helical" evidence="1">
    <location>
        <begin position="94"/>
        <end position="113"/>
    </location>
</feature>
<evidence type="ECO:0000256" key="1">
    <source>
        <dbReference type="SAM" id="Phobius"/>
    </source>
</evidence>
<proteinExistence type="predicted"/>
<evidence type="ECO:0000313" key="3">
    <source>
        <dbReference type="Proteomes" id="UP001221413"/>
    </source>
</evidence>
<protein>
    <submittedName>
        <fullName evidence="2">Uncharacterized protein</fullName>
    </submittedName>
</protein>
<keyword evidence="1" id="KW-0812">Transmembrane</keyword>
<evidence type="ECO:0000313" key="2">
    <source>
        <dbReference type="EMBL" id="KAJ6264106.1"/>
    </source>
</evidence>
<dbReference type="EMBL" id="JAQGDS010000001">
    <property type="protein sequence ID" value="KAJ6264106.1"/>
    <property type="molecule type" value="Genomic_DNA"/>
</dbReference>
<gene>
    <name evidence="2" type="ORF">Dda_0248</name>
</gene>
<organism evidence="2 3">
    <name type="scientific">Drechslerella dactyloides</name>
    <name type="common">Nematode-trapping fungus</name>
    <name type="synonym">Arthrobotrys dactyloides</name>
    <dbReference type="NCBI Taxonomy" id="74499"/>
    <lineage>
        <taxon>Eukaryota</taxon>
        <taxon>Fungi</taxon>
        <taxon>Dikarya</taxon>
        <taxon>Ascomycota</taxon>
        <taxon>Pezizomycotina</taxon>
        <taxon>Orbiliomycetes</taxon>
        <taxon>Orbiliales</taxon>
        <taxon>Orbiliaceae</taxon>
        <taxon>Drechslerella</taxon>
    </lineage>
</organism>
<accession>A0AAD6J7M8</accession>
<dbReference type="AlphaFoldDB" id="A0AAD6J7M8"/>
<dbReference type="Proteomes" id="UP001221413">
    <property type="component" value="Unassembled WGS sequence"/>
</dbReference>
<reference evidence="2" key="1">
    <citation type="submission" date="2023-01" db="EMBL/GenBank/DDBJ databases">
        <title>The chitinases involved in constricting ring structure development in the nematode-trapping fungus Drechslerella dactyloides.</title>
        <authorList>
            <person name="Wang R."/>
            <person name="Zhang L."/>
            <person name="Tang P."/>
            <person name="Li S."/>
            <person name="Liang L."/>
        </authorList>
    </citation>
    <scope>NUCLEOTIDE SEQUENCE</scope>
    <source>
        <strain evidence="2">YMF1.00031</strain>
    </source>
</reference>
<keyword evidence="3" id="KW-1185">Reference proteome</keyword>
<name>A0AAD6J7M8_DREDA</name>
<keyword evidence="1" id="KW-1133">Transmembrane helix</keyword>